<keyword evidence="3" id="KW-1185">Reference proteome</keyword>
<dbReference type="GeneID" id="34568205"/>
<dbReference type="Proteomes" id="UP000204584">
    <property type="component" value="Segment"/>
</dbReference>
<name>A0A291ATG5_9VIRU</name>
<dbReference type="RefSeq" id="YP_009430010.1">
    <property type="nucleotide sequence ID" value="NC_022098.1"/>
</dbReference>
<proteinExistence type="predicted"/>
<accession>A0A291ATG5</accession>
<organism evidence="2 3">
    <name type="scientific">Pandoravirus salinus</name>
    <dbReference type="NCBI Taxonomy" id="1349410"/>
    <lineage>
        <taxon>Viruses</taxon>
        <taxon>Pandoravirus</taxon>
    </lineage>
</organism>
<feature type="region of interest" description="Disordered" evidence="1">
    <location>
        <begin position="1"/>
        <end position="65"/>
    </location>
</feature>
<protein>
    <submittedName>
        <fullName evidence="2">Uncharacterized protein</fullName>
    </submittedName>
</protein>
<sequence>MRAHTRQAKEKRQEARLVSCVQPRMTDPPTDTKVSTRVGKRDKIRQAKKKRGTRGDRQKKKEKHKMDPVLCRLLDDLPASRLFNAFERSHLTDHRLRSLFDLCLRATVPFAVVDARLQACLPSVAPSTVAGVADAGGADAFLEVPQTLPALFAHDDNGDRERAGIDGGADNPTRDPMPRWVSCCGCPGRAHVRSVSRRTIQHCWCGGPCPRGWLKRVPSRSALRIVAWHWACLVASTYMPSPFGGLLQEGGGRRDCSSEPPCRGLYEWDIQRVLGRTKLYFYSDRVPNTGPWDGVLFKLACENGVLVCAANRGAIVRLQSLTQTPTFSRVPHPSCRQVEVFVSMSSPSTDAATMAAEMIEQDASSPRVVAFVDGDPLFAGDIA</sequence>
<feature type="compositionally biased region" description="Basic residues" evidence="1">
    <location>
        <begin position="46"/>
        <end position="63"/>
    </location>
</feature>
<dbReference type="KEGG" id="vg:34568205"/>
<evidence type="ECO:0000313" key="3">
    <source>
        <dbReference type="Proteomes" id="UP000204584"/>
    </source>
</evidence>
<reference evidence="2 3" key="1">
    <citation type="journal article" date="2013" name="Science">
        <title>Pandoraviruses: amoeba viruses with genomes up to 2.5 Mb reaching that of parasitic eukaryotes.</title>
        <authorList>
            <person name="Philippe N."/>
            <person name="Legendre M."/>
            <person name="Doutre G."/>
            <person name="Coute Y."/>
            <person name="Poirot O."/>
            <person name="Lescot M."/>
            <person name="Arslan D."/>
            <person name="Seltzer V."/>
            <person name="Bertaux L."/>
            <person name="Bruley C."/>
            <person name="Garin J."/>
            <person name="Claverie J.M."/>
            <person name="Abergel C."/>
        </authorList>
    </citation>
    <scope>NUCLEOTIDE SEQUENCE [LARGE SCALE GENOMIC DNA]</scope>
</reference>
<evidence type="ECO:0000313" key="2">
    <source>
        <dbReference type="EMBL" id="ATE82171.1"/>
    </source>
</evidence>
<dbReference type="EMBL" id="KC977571">
    <property type="protein sequence ID" value="ATE82171.1"/>
    <property type="molecule type" value="Genomic_DNA"/>
</dbReference>
<evidence type="ECO:0000256" key="1">
    <source>
        <dbReference type="SAM" id="MobiDB-lite"/>
    </source>
</evidence>
<gene>
    <name evidence="2" type="ORF">psal_cds_409</name>
</gene>